<evidence type="ECO:0000259" key="1">
    <source>
        <dbReference type="PROSITE" id="PS51819"/>
    </source>
</evidence>
<dbReference type="InterPro" id="IPR037523">
    <property type="entry name" value="VOC_core"/>
</dbReference>
<accession>A0A918KAA2</accession>
<organism evidence="2 3">
    <name type="scientific">Litorimonas cladophorae</name>
    <dbReference type="NCBI Taxonomy" id="1220491"/>
    <lineage>
        <taxon>Bacteria</taxon>
        <taxon>Pseudomonadati</taxon>
        <taxon>Pseudomonadota</taxon>
        <taxon>Alphaproteobacteria</taxon>
        <taxon>Maricaulales</taxon>
        <taxon>Robiginitomaculaceae</taxon>
    </lineage>
</organism>
<dbReference type="Pfam" id="PF00903">
    <property type="entry name" value="Glyoxalase"/>
    <property type="match status" value="1"/>
</dbReference>
<dbReference type="PROSITE" id="PS51819">
    <property type="entry name" value="VOC"/>
    <property type="match status" value="1"/>
</dbReference>
<evidence type="ECO:0000313" key="2">
    <source>
        <dbReference type="EMBL" id="GGX56358.1"/>
    </source>
</evidence>
<dbReference type="RefSeq" id="WP_189579940.1">
    <property type="nucleotide sequence ID" value="NZ_BMYV01000001.1"/>
</dbReference>
<protein>
    <recommendedName>
        <fullName evidence="1">VOC domain-containing protein</fullName>
    </recommendedName>
</protein>
<dbReference type="InterPro" id="IPR004360">
    <property type="entry name" value="Glyas_Fos-R_dOase_dom"/>
</dbReference>
<comment type="caution">
    <text evidence="2">The sequence shown here is derived from an EMBL/GenBank/DDBJ whole genome shotgun (WGS) entry which is preliminary data.</text>
</comment>
<dbReference type="AlphaFoldDB" id="A0A918KAA2"/>
<reference evidence="2 3" key="1">
    <citation type="journal article" date="2014" name="Int. J. Syst. Evol. Microbiol.">
        <title>Complete genome sequence of Corynebacterium casei LMG S-19264T (=DSM 44701T), isolated from a smear-ripened cheese.</title>
        <authorList>
            <consortium name="US DOE Joint Genome Institute (JGI-PGF)"/>
            <person name="Walter F."/>
            <person name="Albersmeier A."/>
            <person name="Kalinowski J."/>
            <person name="Ruckert C."/>
        </authorList>
    </citation>
    <scope>NUCLEOTIDE SEQUENCE [LARGE SCALE GENOMIC DNA]</scope>
    <source>
        <strain evidence="2 3">KCTC 23968</strain>
    </source>
</reference>
<dbReference type="PANTHER" id="PTHR33993:SF2">
    <property type="entry name" value="VOC DOMAIN-CONTAINING PROTEIN"/>
    <property type="match status" value="1"/>
</dbReference>
<proteinExistence type="predicted"/>
<feature type="domain" description="VOC" evidence="1">
    <location>
        <begin position="8"/>
        <end position="123"/>
    </location>
</feature>
<dbReference type="InterPro" id="IPR052164">
    <property type="entry name" value="Anthracycline_SecMetBiosynth"/>
</dbReference>
<evidence type="ECO:0000313" key="3">
    <source>
        <dbReference type="Proteomes" id="UP000600865"/>
    </source>
</evidence>
<dbReference type="CDD" id="cd07247">
    <property type="entry name" value="SgaA_N_like"/>
    <property type="match status" value="1"/>
</dbReference>
<sequence>MATNNQNRVVWAEIPVADMDRAMGFYATVLGAPLEMNHEGPVPVAMFPADNETGISGNLIPGKPASNGEGPVVHINATCDLETTKTRVIEAGGKVVSDIIQIPVGTFFYAIDTEGNGLGLFRY</sequence>
<dbReference type="Gene3D" id="3.10.180.10">
    <property type="entry name" value="2,3-Dihydroxybiphenyl 1,2-Dioxygenase, domain 1"/>
    <property type="match status" value="1"/>
</dbReference>
<keyword evidence="3" id="KW-1185">Reference proteome</keyword>
<dbReference type="SUPFAM" id="SSF54593">
    <property type="entry name" value="Glyoxalase/Bleomycin resistance protein/Dihydroxybiphenyl dioxygenase"/>
    <property type="match status" value="1"/>
</dbReference>
<dbReference type="PANTHER" id="PTHR33993">
    <property type="entry name" value="GLYOXALASE-RELATED"/>
    <property type="match status" value="1"/>
</dbReference>
<gene>
    <name evidence="2" type="ORF">GCM10011309_01390</name>
</gene>
<dbReference type="InterPro" id="IPR029068">
    <property type="entry name" value="Glyas_Bleomycin-R_OHBP_Dase"/>
</dbReference>
<name>A0A918KAA2_9PROT</name>
<dbReference type="EMBL" id="BMYV01000001">
    <property type="protein sequence ID" value="GGX56358.1"/>
    <property type="molecule type" value="Genomic_DNA"/>
</dbReference>
<dbReference type="Proteomes" id="UP000600865">
    <property type="component" value="Unassembled WGS sequence"/>
</dbReference>